<feature type="compositionally biased region" description="Basic and acidic residues" evidence="1">
    <location>
        <begin position="56"/>
        <end position="71"/>
    </location>
</feature>
<name>A0A9P3GLA0_9APHY</name>
<organism evidence="2 3">
    <name type="scientific">Phanerochaete sordida</name>
    <dbReference type="NCBI Taxonomy" id="48140"/>
    <lineage>
        <taxon>Eukaryota</taxon>
        <taxon>Fungi</taxon>
        <taxon>Dikarya</taxon>
        <taxon>Basidiomycota</taxon>
        <taxon>Agaricomycotina</taxon>
        <taxon>Agaricomycetes</taxon>
        <taxon>Polyporales</taxon>
        <taxon>Phanerochaetaceae</taxon>
        <taxon>Phanerochaete</taxon>
    </lineage>
</organism>
<keyword evidence="3" id="KW-1185">Reference proteome</keyword>
<dbReference type="Proteomes" id="UP000703269">
    <property type="component" value="Unassembled WGS sequence"/>
</dbReference>
<proteinExistence type="predicted"/>
<dbReference type="AlphaFoldDB" id="A0A9P3GLA0"/>
<evidence type="ECO:0000256" key="1">
    <source>
        <dbReference type="SAM" id="MobiDB-lite"/>
    </source>
</evidence>
<feature type="region of interest" description="Disordered" evidence="1">
    <location>
        <begin position="1"/>
        <end position="95"/>
    </location>
</feature>
<feature type="compositionally biased region" description="Basic residues" evidence="1">
    <location>
        <begin position="35"/>
        <end position="45"/>
    </location>
</feature>
<comment type="caution">
    <text evidence="2">The sequence shown here is derived from an EMBL/GenBank/DDBJ whole genome shotgun (WGS) entry which is preliminary data.</text>
</comment>
<accession>A0A9P3GLA0</accession>
<evidence type="ECO:0000313" key="2">
    <source>
        <dbReference type="EMBL" id="GJE97397.1"/>
    </source>
</evidence>
<dbReference type="EMBL" id="BPQB01000071">
    <property type="protein sequence ID" value="GJE97397.1"/>
    <property type="molecule type" value="Genomic_DNA"/>
</dbReference>
<protein>
    <submittedName>
        <fullName evidence="2">Uncharacterized protein</fullName>
    </submittedName>
</protein>
<evidence type="ECO:0000313" key="3">
    <source>
        <dbReference type="Proteomes" id="UP000703269"/>
    </source>
</evidence>
<sequence>MLTAAAQESAHMASEGSCFEESRTHPSIGPIRPRSAGRRGQRRRCTMPSTQYASCCDKRKPASRRGAEEHTAAQMASGRVLLGPRARSEETSGCLRCRREPALSRQREVQLRKHLKLRASEKALIASTVTDELIDK</sequence>
<reference evidence="2 3" key="1">
    <citation type="submission" date="2021-08" db="EMBL/GenBank/DDBJ databases">
        <title>Draft Genome Sequence of Phanerochaete sordida strain YK-624.</title>
        <authorList>
            <person name="Mori T."/>
            <person name="Dohra H."/>
            <person name="Suzuki T."/>
            <person name="Kawagishi H."/>
            <person name="Hirai H."/>
        </authorList>
    </citation>
    <scope>NUCLEOTIDE SEQUENCE [LARGE SCALE GENOMIC DNA]</scope>
    <source>
        <strain evidence="2 3">YK-624</strain>
    </source>
</reference>
<gene>
    <name evidence="2" type="ORF">PsYK624_136140</name>
</gene>